<dbReference type="GO" id="GO:0008270">
    <property type="term" value="F:zinc ion binding"/>
    <property type="evidence" value="ECO:0007669"/>
    <property type="project" value="InterPro"/>
</dbReference>
<comment type="caution">
    <text evidence="4">The sequence shown here is derived from an EMBL/GenBank/DDBJ whole genome shotgun (WGS) entry which is preliminary data.</text>
</comment>
<dbReference type="EMBL" id="JAGGKQ010000017">
    <property type="protein sequence ID" value="MBP1923187.1"/>
    <property type="molecule type" value="Genomic_DNA"/>
</dbReference>
<dbReference type="GO" id="GO:0005829">
    <property type="term" value="C:cytosol"/>
    <property type="evidence" value="ECO:0007669"/>
    <property type="project" value="TreeGrafter"/>
</dbReference>
<dbReference type="InterPro" id="IPR002711">
    <property type="entry name" value="HNH"/>
</dbReference>
<dbReference type="GO" id="GO:0003676">
    <property type="term" value="F:nucleic acid binding"/>
    <property type="evidence" value="ECO:0007669"/>
    <property type="project" value="InterPro"/>
</dbReference>
<dbReference type="Pfam" id="PF01844">
    <property type="entry name" value="HNH"/>
    <property type="match status" value="1"/>
</dbReference>
<organism evidence="4 5">
    <name type="scientific">Halorubrum alkaliphilum</name>
    <dbReference type="NCBI Taxonomy" id="261290"/>
    <lineage>
        <taxon>Archaea</taxon>
        <taxon>Methanobacteriati</taxon>
        <taxon>Methanobacteriota</taxon>
        <taxon>Stenosarchaea group</taxon>
        <taxon>Halobacteria</taxon>
        <taxon>Halobacteriales</taxon>
        <taxon>Haloferacaceae</taxon>
        <taxon>Halorubrum</taxon>
    </lineage>
</organism>
<keyword evidence="1" id="KW-0540">Nuclease</keyword>
<dbReference type="GO" id="GO:0016787">
    <property type="term" value="F:hydrolase activity"/>
    <property type="evidence" value="ECO:0007669"/>
    <property type="project" value="UniProtKB-KW"/>
</dbReference>
<keyword evidence="2" id="KW-0378">Hydrolase</keyword>
<evidence type="ECO:0000259" key="3">
    <source>
        <dbReference type="SMART" id="SM00507"/>
    </source>
</evidence>
<dbReference type="CDD" id="cd00085">
    <property type="entry name" value="HNHc"/>
    <property type="match status" value="1"/>
</dbReference>
<gene>
    <name evidence="4" type="ORF">J2751_002226</name>
</gene>
<keyword evidence="4" id="KW-0255">Endonuclease</keyword>
<evidence type="ECO:0000256" key="1">
    <source>
        <dbReference type="ARBA" id="ARBA00022722"/>
    </source>
</evidence>
<feature type="domain" description="HNH nuclease" evidence="3">
    <location>
        <begin position="149"/>
        <end position="212"/>
    </location>
</feature>
<dbReference type="GO" id="GO:0004519">
    <property type="term" value="F:endonuclease activity"/>
    <property type="evidence" value="ECO:0007669"/>
    <property type="project" value="UniProtKB-KW"/>
</dbReference>
<dbReference type="AlphaFoldDB" id="A0A8T4GHJ6"/>
<dbReference type="PANTHER" id="PTHR41286">
    <property type="entry name" value="HNH NUCLEASE YAJD-RELATED"/>
    <property type="match status" value="1"/>
</dbReference>
<sequence length="223" mass="25668">MRSSLCVRHAYSRTSEPSTMSGETPWREAELLRSLYTEEDLTTREVGERLDCSRQAVEEWIHRHDIATRSYNPETPTELQNRSKLESMYLTDGMSTYAIGEQLGCAPSTVHNWLNRHGIETRSVGSQSGALHHRWKGGVDEYYGDNWARQRRKALQRDDLECQRCGISQSEHRKRTDLGLDVHHETPIRTFESPENANSLENLVTLCRSCHNTVEPPNTKQND</sequence>
<dbReference type="Gene3D" id="1.10.30.50">
    <property type="match status" value="1"/>
</dbReference>
<dbReference type="Proteomes" id="UP000823588">
    <property type="component" value="Unassembled WGS sequence"/>
</dbReference>
<dbReference type="InterPro" id="IPR003615">
    <property type="entry name" value="HNH_nuc"/>
</dbReference>
<evidence type="ECO:0000313" key="5">
    <source>
        <dbReference type="Proteomes" id="UP000823588"/>
    </source>
</evidence>
<protein>
    <submittedName>
        <fullName evidence="4">5-methylcytosine-specific restriction endonuclease McrA</fullName>
    </submittedName>
</protein>
<dbReference type="SUPFAM" id="SSF88659">
    <property type="entry name" value="Sigma3 and sigma4 domains of RNA polymerase sigma factors"/>
    <property type="match status" value="1"/>
</dbReference>
<name>A0A8T4GHJ6_9EURY</name>
<evidence type="ECO:0000256" key="2">
    <source>
        <dbReference type="ARBA" id="ARBA00022801"/>
    </source>
</evidence>
<proteinExistence type="predicted"/>
<evidence type="ECO:0000313" key="4">
    <source>
        <dbReference type="EMBL" id="MBP1923187.1"/>
    </source>
</evidence>
<dbReference type="Pfam" id="PF13384">
    <property type="entry name" value="HTH_23"/>
    <property type="match status" value="1"/>
</dbReference>
<dbReference type="Gene3D" id="1.10.10.60">
    <property type="entry name" value="Homeodomain-like"/>
    <property type="match status" value="1"/>
</dbReference>
<dbReference type="SMART" id="SM00507">
    <property type="entry name" value="HNHc"/>
    <property type="match status" value="1"/>
</dbReference>
<accession>A0A8T4GHJ6</accession>
<reference evidence="4" key="1">
    <citation type="submission" date="2021-03" db="EMBL/GenBank/DDBJ databases">
        <title>Genomic Encyclopedia of Type Strains, Phase IV (KMG-IV): sequencing the most valuable type-strain genomes for metagenomic binning, comparative biology and taxonomic classification.</title>
        <authorList>
            <person name="Goeker M."/>
        </authorList>
    </citation>
    <scope>NUCLEOTIDE SEQUENCE</scope>
    <source>
        <strain evidence="4">DSM 23564</strain>
    </source>
</reference>
<dbReference type="InterPro" id="IPR013324">
    <property type="entry name" value="RNA_pol_sigma_r3/r4-like"/>
</dbReference>
<keyword evidence="5" id="KW-1185">Reference proteome</keyword>
<dbReference type="PANTHER" id="PTHR41286:SF1">
    <property type="entry name" value="HNH NUCLEASE YAJD-RELATED"/>
    <property type="match status" value="1"/>
</dbReference>